<evidence type="ECO:0000313" key="6">
    <source>
        <dbReference type="Proteomes" id="UP000196587"/>
    </source>
</evidence>
<name>A0A1Y4JVY2_9BACE</name>
<dbReference type="CDD" id="cd06986">
    <property type="entry name" value="cupin_MmsR-like_N"/>
    <property type="match status" value="1"/>
</dbReference>
<dbReference type="InterPro" id="IPR018062">
    <property type="entry name" value="HTH_AraC-typ_CS"/>
</dbReference>
<evidence type="ECO:0000256" key="1">
    <source>
        <dbReference type="ARBA" id="ARBA00023015"/>
    </source>
</evidence>
<dbReference type="AlphaFoldDB" id="A0A1Y4JVY2"/>
<keyword evidence="3" id="KW-0804">Transcription</keyword>
<organism evidence="5 6">
    <name type="scientific">Bacteroides clarus</name>
    <dbReference type="NCBI Taxonomy" id="626929"/>
    <lineage>
        <taxon>Bacteria</taxon>
        <taxon>Pseudomonadati</taxon>
        <taxon>Bacteroidota</taxon>
        <taxon>Bacteroidia</taxon>
        <taxon>Bacteroidales</taxon>
        <taxon>Bacteroidaceae</taxon>
        <taxon>Bacteroides</taxon>
    </lineage>
</organism>
<keyword evidence="1" id="KW-0805">Transcription regulation</keyword>
<dbReference type="PANTHER" id="PTHR43280:SF30">
    <property type="entry name" value="MMSAB OPERON REGULATORY PROTEIN"/>
    <property type="match status" value="1"/>
</dbReference>
<dbReference type="Pfam" id="PF02311">
    <property type="entry name" value="AraC_binding"/>
    <property type="match status" value="1"/>
</dbReference>
<reference evidence="6" key="1">
    <citation type="submission" date="2017-04" db="EMBL/GenBank/DDBJ databases">
        <title>Function of individual gut microbiota members based on whole genome sequencing of pure cultures obtained from chicken caecum.</title>
        <authorList>
            <person name="Medvecky M."/>
            <person name="Cejkova D."/>
            <person name="Polansky O."/>
            <person name="Karasova D."/>
            <person name="Kubasova T."/>
            <person name="Cizek A."/>
            <person name="Rychlik I."/>
        </authorList>
    </citation>
    <scope>NUCLEOTIDE SEQUENCE [LARGE SCALE GENOMIC DNA]</scope>
    <source>
        <strain evidence="6">An189</strain>
    </source>
</reference>
<dbReference type="PROSITE" id="PS01124">
    <property type="entry name" value="HTH_ARAC_FAMILY_2"/>
    <property type="match status" value="1"/>
</dbReference>
<dbReference type="PANTHER" id="PTHR43280">
    <property type="entry name" value="ARAC-FAMILY TRANSCRIPTIONAL REGULATOR"/>
    <property type="match status" value="1"/>
</dbReference>
<dbReference type="InterPro" id="IPR018060">
    <property type="entry name" value="HTH_AraC"/>
</dbReference>
<dbReference type="SMART" id="SM00342">
    <property type="entry name" value="HTH_ARAC"/>
    <property type="match status" value="1"/>
</dbReference>
<dbReference type="Pfam" id="PF12833">
    <property type="entry name" value="HTH_18"/>
    <property type="match status" value="1"/>
</dbReference>
<dbReference type="RefSeq" id="WP_087413082.1">
    <property type="nucleotide sequence ID" value="NZ_CALIXP010000072.1"/>
</dbReference>
<accession>A0A1Y4JVY2</accession>
<dbReference type="PROSITE" id="PS00041">
    <property type="entry name" value="HTH_ARAC_FAMILY_1"/>
    <property type="match status" value="1"/>
</dbReference>
<protein>
    <submittedName>
        <fullName evidence="5">AraC family transcriptional regulator</fullName>
    </submittedName>
</protein>
<dbReference type="InterPro" id="IPR003313">
    <property type="entry name" value="AraC-bd"/>
</dbReference>
<evidence type="ECO:0000256" key="2">
    <source>
        <dbReference type="ARBA" id="ARBA00023125"/>
    </source>
</evidence>
<evidence type="ECO:0000313" key="5">
    <source>
        <dbReference type="EMBL" id="OUP33392.1"/>
    </source>
</evidence>
<comment type="caution">
    <text evidence="5">The sequence shown here is derived from an EMBL/GenBank/DDBJ whole genome shotgun (WGS) entry which is preliminary data.</text>
</comment>
<dbReference type="InterPro" id="IPR009057">
    <property type="entry name" value="Homeodomain-like_sf"/>
</dbReference>
<proteinExistence type="predicted"/>
<evidence type="ECO:0000256" key="3">
    <source>
        <dbReference type="ARBA" id="ARBA00023163"/>
    </source>
</evidence>
<dbReference type="InterPro" id="IPR037923">
    <property type="entry name" value="HTH-like"/>
</dbReference>
<dbReference type="SUPFAM" id="SSF51215">
    <property type="entry name" value="Regulatory protein AraC"/>
    <property type="match status" value="1"/>
</dbReference>
<sequence>MMKIRDGFKGEQSIVLPQAIIKLMEDDPLASSIYITDIGYYPKAWHHYRSRKKPIDQYVFIYCVNGKGWFEVNDKRYDVKTNQYFILPAGISHTYAADENDPWTIYWIHFYGSLAKHYATDCISPLNVTPSMASRINTRINLFEEIFNTLKSSFAIENIRYAMATFQHYLASLRFIQQYRDANDKTAHGNDIVNVVTHFFDENIERHLTLKEIADFSGLSPSRLSTVFKERTGHSPLNYFNFMKMRKACNFLDNTDLKLNQISLKLGIDDPYYFSRLFSHIMGVSPKAYRNRNKV</sequence>
<feature type="domain" description="HTH araC/xylS-type" evidence="4">
    <location>
        <begin position="194"/>
        <end position="292"/>
    </location>
</feature>
<dbReference type="SUPFAM" id="SSF46689">
    <property type="entry name" value="Homeodomain-like"/>
    <property type="match status" value="2"/>
</dbReference>
<keyword evidence="2" id="KW-0238">DNA-binding</keyword>
<dbReference type="Gene3D" id="2.60.120.280">
    <property type="entry name" value="Regulatory protein AraC"/>
    <property type="match status" value="1"/>
</dbReference>
<evidence type="ECO:0000259" key="4">
    <source>
        <dbReference type="PROSITE" id="PS01124"/>
    </source>
</evidence>
<dbReference type="GO" id="GO:0003700">
    <property type="term" value="F:DNA-binding transcription factor activity"/>
    <property type="evidence" value="ECO:0007669"/>
    <property type="project" value="InterPro"/>
</dbReference>
<dbReference type="Gene3D" id="1.10.10.60">
    <property type="entry name" value="Homeodomain-like"/>
    <property type="match status" value="2"/>
</dbReference>
<gene>
    <name evidence="5" type="ORF">B5F24_11725</name>
</gene>
<dbReference type="Proteomes" id="UP000196587">
    <property type="component" value="Unassembled WGS sequence"/>
</dbReference>
<dbReference type="EMBL" id="NFKE01000008">
    <property type="protein sequence ID" value="OUP33392.1"/>
    <property type="molecule type" value="Genomic_DNA"/>
</dbReference>
<dbReference type="GO" id="GO:0043565">
    <property type="term" value="F:sequence-specific DNA binding"/>
    <property type="evidence" value="ECO:0007669"/>
    <property type="project" value="InterPro"/>
</dbReference>